<dbReference type="Gene3D" id="1.10.1200.10">
    <property type="entry name" value="ACP-like"/>
    <property type="match status" value="1"/>
</dbReference>
<dbReference type="InterPro" id="IPR012223">
    <property type="entry name" value="TEII"/>
</dbReference>
<dbReference type="InterPro" id="IPR009081">
    <property type="entry name" value="PP-bd_ACP"/>
</dbReference>
<dbReference type="PANTHER" id="PTHR11487:SF0">
    <property type="entry name" value="S-ACYL FATTY ACID SYNTHASE THIOESTERASE, MEDIUM CHAIN"/>
    <property type="match status" value="1"/>
</dbReference>
<dbReference type="SMART" id="SM00824">
    <property type="entry name" value="PKS_TE"/>
    <property type="match status" value="1"/>
</dbReference>
<protein>
    <submittedName>
        <fullName evidence="4">Alpha/beta fold hydrolase</fullName>
    </submittedName>
</protein>
<gene>
    <name evidence="4" type="ORF">ACFQV2_18520</name>
</gene>
<keyword evidence="5" id="KW-1185">Reference proteome</keyword>
<evidence type="ECO:0000313" key="4">
    <source>
        <dbReference type="EMBL" id="MFC7615206.1"/>
    </source>
</evidence>
<sequence length="327" mass="35075">MSFADWIRVPRPRPYATRRLVCFPPAGFGAGFYRPWPDLLPADVELWAVQYPGREDRFTEPCRTELTAVAAEVAAALAGAGPVSLFGHSMGASIAYETARRLPLARALVVSGRPAPSHQRATRTTRYLDDDAAVVAELDLLGGSQPDAFADPELRALLLPVVRADFELIETYCPPPAPPLDLPVLALCGSADPRMTPAQSADWREATTGRFTAHALTGGHFFLTDHLPEVVRLVLDHTTTKETDMPVPAELTVDGVRASIAALLGVDVDSVGAQDNLLLLGVDSIKLMALAGQWQRLGVEVPFLELAEDPTAEGWARLLAATAGQTG</sequence>
<dbReference type="Gene3D" id="3.40.50.1820">
    <property type="entry name" value="alpha/beta hydrolase"/>
    <property type="match status" value="1"/>
</dbReference>
<dbReference type="GO" id="GO:0016787">
    <property type="term" value="F:hydrolase activity"/>
    <property type="evidence" value="ECO:0007669"/>
    <property type="project" value="UniProtKB-KW"/>
</dbReference>
<proteinExistence type="inferred from homology"/>
<dbReference type="InterPro" id="IPR020802">
    <property type="entry name" value="TesA-like"/>
</dbReference>
<dbReference type="PANTHER" id="PTHR11487">
    <property type="entry name" value="THIOESTERASE"/>
    <property type="match status" value="1"/>
</dbReference>
<keyword evidence="2 4" id="KW-0378">Hydrolase</keyword>
<organism evidence="4 5">
    <name type="scientific">Actinokineospora soli</name>
    <dbReference type="NCBI Taxonomy" id="1048753"/>
    <lineage>
        <taxon>Bacteria</taxon>
        <taxon>Bacillati</taxon>
        <taxon>Actinomycetota</taxon>
        <taxon>Actinomycetes</taxon>
        <taxon>Pseudonocardiales</taxon>
        <taxon>Pseudonocardiaceae</taxon>
        <taxon>Actinokineospora</taxon>
    </lineage>
</organism>
<dbReference type="Pfam" id="PF00975">
    <property type="entry name" value="Thioesterase"/>
    <property type="match status" value="1"/>
</dbReference>
<comment type="similarity">
    <text evidence="1">Belongs to the thioesterase family.</text>
</comment>
<dbReference type="PROSITE" id="PS50075">
    <property type="entry name" value="CARRIER"/>
    <property type="match status" value="1"/>
</dbReference>
<evidence type="ECO:0000259" key="3">
    <source>
        <dbReference type="PROSITE" id="PS50075"/>
    </source>
</evidence>
<accession>A0ABW2TP83</accession>
<dbReference type="EMBL" id="JBHTEY010000004">
    <property type="protein sequence ID" value="MFC7615206.1"/>
    <property type="molecule type" value="Genomic_DNA"/>
</dbReference>
<dbReference type="Pfam" id="PF00550">
    <property type="entry name" value="PP-binding"/>
    <property type="match status" value="1"/>
</dbReference>
<reference evidence="5" key="1">
    <citation type="journal article" date="2019" name="Int. J. Syst. Evol. Microbiol.">
        <title>The Global Catalogue of Microorganisms (GCM) 10K type strain sequencing project: providing services to taxonomists for standard genome sequencing and annotation.</title>
        <authorList>
            <consortium name="The Broad Institute Genomics Platform"/>
            <consortium name="The Broad Institute Genome Sequencing Center for Infectious Disease"/>
            <person name="Wu L."/>
            <person name="Ma J."/>
        </authorList>
    </citation>
    <scope>NUCLEOTIDE SEQUENCE [LARGE SCALE GENOMIC DNA]</scope>
    <source>
        <strain evidence="5">JCM 17695</strain>
    </source>
</reference>
<dbReference type="InterPro" id="IPR029058">
    <property type="entry name" value="AB_hydrolase_fold"/>
</dbReference>
<dbReference type="SUPFAM" id="SSF47336">
    <property type="entry name" value="ACP-like"/>
    <property type="match status" value="1"/>
</dbReference>
<feature type="domain" description="Carrier" evidence="3">
    <location>
        <begin position="247"/>
        <end position="323"/>
    </location>
</feature>
<dbReference type="InterPro" id="IPR036736">
    <property type="entry name" value="ACP-like_sf"/>
</dbReference>
<evidence type="ECO:0000256" key="1">
    <source>
        <dbReference type="ARBA" id="ARBA00007169"/>
    </source>
</evidence>
<comment type="caution">
    <text evidence="4">The sequence shown here is derived from an EMBL/GenBank/DDBJ whole genome shotgun (WGS) entry which is preliminary data.</text>
</comment>
<evidence type="ECO:0000256" key="2">
    <source>
        <dbReference type="ARBA" id="ARBA00022801"/>
    </source>
</evidence>
<dbReference type="Proteomes" id="UP001596512">
    <property type="component" value="Unassembled WGS sequence"/>
</dbReference>
<dbReference type="SUPFAM" id="SSF53474">
    <property type="entry name" value="alpha/beta-Hydrolases"/>
    <property type="match status" value="1"/>
</dbReference>
<evidence type="ECO:0000313" key="5">
    <source>
        <dbReference type="Proteomes" id="UP001596512"/>
    </source>
</evidence>
<name>A0ABW2TP83_9PSEU</name>
<dbReference type="InterPro" id="IPR001031">
    <property type="entry name" value="Thioesterase"/>
</dbReference>